<comment type="similarity">
    <text evidence="1">Belongs to the LysR transcriptional regulatory family.</text>
</comment>
<dbReference type="GO" id="GO:0006351">
    <property type="term" value="P:DNA-templated transcription"/>
    <property type="evidence" value="ECO:0007669"/>
    <property type="project" value="TreeGrafter"/>
</dbReference>
<dbReference type="AlphaFoldDB" id="A0A2P8F281"/>
<dbReference type="SUPFAM" id="SSF53850">
    <property type="entry name" value="Periplasmic binding protein-like II"/>
    <property type="match status" value="1"/>
</dbReference>
<dbReference type="GO" id="GO:0003700">
    <property type="term" value="F:DNA-binding transcription factor activity"/>
    <property type="evidence" value="ECO:0007669"/>
    <property type="project" value="InterPro"/>
</dbReference>
<evidence type="ECO:0000256" key="4">
    <source>
        <dbReference type="ARBA" id="ARBA00023163"/>
    </source>
</evidence>
<dbReference type="GO" id="GO:0043565">
    <property type="term" value="F:sequence-specific DNA binding"/>
    <property type="evidence" value="ECO:0007669"/>
    <property type="project" value="TreeGrafter"/>
</dbReference>
<organism evidence="6 7">
    <name type="scientific">Marinobacterium halophilum</name>
    <dbReference type="NCBI Taxonomy" id="267374"/>
    <lineage>
        <taxon>Bacteria</taxon>
        <taxon>Pseudomonadati</taxon>
        <taxon>Pseudomonadota</taxon>
        <taxon>Gammaproteobacteria</taxon>
        <taxon>Oceanospirillales</taxon>
        <taxon>Oceanospirillaceae</taxon>
        <taxon>Marinobacterium</taxon>
    </lineage>
</organism>
<dbReference type="PROSITE" id="PS50931">
    <property type="entry name" value="HTH_LYSR"/>
    <property type="match status" value="1"/>
</dbReference>
<dbReference type="PANTHER" id="PTHR30537">
    <property type="entry name" value="HTH-TYPE TRANSCRIPTIONAL REGULATOR"/>
    <property type="match status" value="1"/>
</dbReference>
<keyword evidence="3" id="KW-0238">DNA-binding</keyword>
<name>A0A2P8F281_9GAMM</name>
<keyword evidence="2" id="KW-0805">Transcription regulation</keyword>
<dbReference type="PANTHER" id="PTHR30537:SF5">
    <property type="entry name" value="HTH-TYPE TRANSCRIPTIONAL ACTIVATOR TTDR-RELATED"/>
    <property type="match status" value="1"/>
</dbReference>
<keyword evidence="4" id="KW-0804">Transcription</keyword>
<reference evidence="6 7" key="1">
    <citation type="submission" date="2018-03" db="EMBL/GenBank/DDBJ databases">
        <title>Genomic Encyclopedia of Archaeal and Bacterial Type Strains, Phase II (KMG-II): from individual species to whole genera.</title>
        <authorList>
            <person name="Goeker M."/>
        </authorList>
    </citation>
    <scope>NUCLEOTIDE SEQUENCE [LARGE SCALE GENOMIC DNA]</scope>
    <source>
        <strain evidence="6 7">DSM 17586</strain>
    </source>
</reference>
<dbReference type="SUPFAM" id="SSF46785">
    <property type="entry name" value="Winged helix' DNA-binding domain"/>
    <property type="match status" value="1"/>
</dbReference>
<dbReference type="Gene3D" id="3.40.190.290">
    <property type="match status" value="1"/>
</dbReference>
<evidence type="ECO:0000256" key="1">
    <source>
        <dbReference type="ARBA" id="ARBA00009437"/>
    </source>
</evidence>
<comment type="caution">
    <text evidence="6">The sequence shown here is derived from an EMBL/GenBank/DDBJ whole genome shotgun (WGS) entry which is preliminary data.</text>
</comment>
<dbReference type="InterPro" id="IPR036388">
    <property type="entry name" value="WH-like_DNA-bd_sf"/>
</dbReference>
<evidence type="ECO:0000313" key="7">
    <source>
        <dbReference type="Proteomes" id="UP000242133"/>
    </source>
</evidence>
<dbReference type="Pfam" id="PF00126">
    <property type="entry name" value="HTH_1"/>
    <property type="match status" value="1"/>
</dbReference>
<dbReference type="CDD" id="cd08422">
    <property type="entry name" value="PBP2_CrgA_like"/>
    <property type="match status" value="1"/>
</dbReference>
<evidence type="ECO:0000256" key="3">
    <source>
        <dbReference type="ARBA" id="ARBA00023125"/>
    </source>
</evidence>
<protein>
    <submittedName>
        <fullName evidence="6">LysR family transcriptional regulator AphB</fullName>
    </submittedName>
</protein>
<dbReference type="InterPro" id="IPR058163">
    <property type="entry name" value="LysR-type_TF_proteobact-type"/>
</dbReference>
<evidence type="ECO:0000313" key="6">
    <source>
        <dbReference type="EMBL" id="PSL15809.1"/>
    </source>
</evidence>
<dbReference type="InterPro" id="IPR036390">
    <property type="entry name" value="WH_DNA-bd_sf"/>
</dbReference>
<dbReference type="EMBL" id="PYGI01000003">
    <property type="protein sequence ID" value="PSL15809.1"/>
    <property type="molecule type" value="Genomic_DNA"/>
</dbReference>
<dbReference type="OrthoDB" id="9815676at2"/>
<accession>A0A2P8F281</accession>
<gene>
    <name evidence="6" type="ORF">CLV44_10390</name>
</gene>
<proteinExistence type="inferred from homology"/>
<evidence type="ECO:0000256" key="2">
    <source>
        <dbReference type="ARBA" id="ARBA00023015"/>
    </source>
</evidence>
<dbReference type="InterPro" id="IPR005119">
    <property type="entry name" value="LysR_subst-bd"/>
</dbReference>
<sequence length="303" mass="34437">MKPSFDDLALFIHIARLRSLAAAADSLKLPAATVTRRLKRLEQAFGYQLIRRSARHFSLTGEGEACYQTYAGLIDELEQVTQRLNRDSREMSGQLRVSAPTNLAAGFLRPMWTAFMKAYPDVRLELMLSNRTEDMLEQRIDIALRIGPQPDSGLYQKRLGRVCTRMVASPEYLREAGEPVELEQLQDHRIAVFKPLSCWTLQHAPTGRSLSMHPTPSALMDDLSLVTQFACDGLGITLLPDNEIQRPLKDGQLKIVLPEWSGPRREIFAVWPDGRLLNARARCLRDFMEEYIGRQPVFQRETG</sequence>
<dbReference type="Pfam" id="PF03466">
    <property type="entry name" value="LysR_substrate"/>
    <property type="match status" value="1"/>
</dbReference>
<dbReference type="Proteomes" id="UP000242133">
    <property type="component" value="Unassembled WGS sequence"/>
</dbReference>
<dbReference type="RefSeq" id="WP_106590632.1">
    <property type="nucleotide sequence ID" value="NZ_PYGI01000003.1"/>
</dbReference>
<evidence type="ECO:0000259" key="5">
    <source>
        <dbReference type="PROSITE" id="PS50931"/>
    </source>
</evidence>
<dbReference type="InterPro" id="IPR000847">
    <property type="entry name" value="LysR_HTH_N"/>
</dbReference>
<keyword evidence="7" id="KW-1185">Reference proteome</keyword>
<dbReference type="Gene3D" id="1.10.10.10">
    <property type="entry name" value="Winged helix-like DNA-binding domain superfamily/Winged helix DNA-binding domain"/>
    <property type="match status" value="1"/>
</dbReference>
<feature type="domain" description="HTH lysR-type" evidence="5">
    <location>
        <begin position="3"/>
        <end position="60"/>
    </location>
</feature>